<organism evidence="3 4">
    <name type="scientific">Ereboglobus luteus</name>
    <dbReference type="NCBI Taxonomy" id="1796921"/>
    <lineage>
        <taxon>Bacteria</taxon>
        <taxon>Pseudomonadati</taxon>
        <taxon>Verrucomicrobiota</taxon>
        <taxon>Opitutia</taxon>
        <taxon>Opitutales</taxon>
        <taxon>Opitutaceae</taxon>
        <taxon>Ereboglobus</taxon>
    </lineage>
</organism>
<evidence type="ECO:0000259" key="1">
    <source>
        <dbReference type="Pfam" id="PF01408"/>
    </source>
</evidence>
<feature type="domain" description="Gfo/Idh/MocA-like oxidoreductase bacterial type C-terminal" evidence="2">
    <location>
        <begin position="175"/>
        <end position="278"/>
    </location>
</feature>
<dbReference type="SUPFAM" id="SSF55347">
    <property type="entry name" value="Glyceraldehyde-3-phosphate dehydrogenase-like, C-terminal domain"/>
    <property type="match status" value="1"/>
</dbReference>
<dbReference type="Pfam" id="PF19051">
    <property type="entry name" value="GFO_IDH_MocA_C2"/>
    <property type="match status" value="1"/>
</dbReference>
<dbReference type="InterPro" id="IPR043906">
    <property type="entry name" value="Gfo/Idh/MocA_OxRdtase_bact_C"/>
</dbReference>
<dbReference type="PANTHER" id="PTHR43818">
    <property type="entry name" value="BCDNA.GH03377"/>
    <property type="match status" value="1"/>
</dbReference>
<dbReference type="Gene3D" id="3.30.360.10">
    <property type="entry name" value="Dihydrodipicolinate Reductase, domain 2"/>
    <property type="match status" value="1"/>
</dbReference>
<evidence type="ECO:0000313" key="3">
    <source>
        <dbReference type="EMBL" id="AWI10647.1"/>
    </source>
</evidence>
<accession>A0A2U8E712</accession>
<dbReference type="InterPro" id="IPR036291">
    <property type="entry name" value="NAD(P)-bd_dom_sf"/>
</dbReference>
<keyword evidence="4" id="KW-1185">Reference proteome</keyword>
<dbReference type="SUPFAM" id="SSF51735">
    <property type="entry name" value="NAD(P)-binding Rossmann-fold domains"/>
    <property type="match status" value="1"/>
</dbReference>
<evidence type="ECO:0000313" key="4">
    <source>
        <dbReference type="Proteomes" id="UP000244896"/>
    </source>
</evidence>
<dbReference type="InterPro" id="IPR050463">
    <property type="entry name" value="Gfo/Idh/MocA_oxidrdct_glycsds"/>
</dbReference>
<evidence type="ECO:0000259" key="2">
    <source>
        <dbReference type="Pfam" id="PF19051"/>
    </source>
</evidence>
<proteinExistence type="predicted"/>
<name>A0A2U8E712_9BACT</name>
<dbReference type="PANTHER" id="PTHR43818:SF10">
    <property type="entry name" value="NADH-DEPENDENT DEHYDROGENASE-RELATED"/>
    <property type="match status" value="1"/>
</dbReference>
<reference evidence="3 4" key="1">
    <citation type="journal article" date="2018" name="Syst. Appl. Microbiol.">
        <title>Ereboglobus luteus gen. nov. sp. nov. from cockroach guts, and new insights into the oxygen relationship of the genera Opitutus and Didymococcus (Verrucomicrobia: Opitutaceae).</title>
        <authorList>
            <person name="Tegtmeier D."/>
            <person name="Belitz A."/>
            <person name="Radek R."/>
            <person name="Heimerl T."/>
            <person name="Brune A."/>
        </authorList>
    </citation>
    <scope>NUCLEOTIDE SEQUENCE [LARGE SCALE GENOMIC DNA]</scope>
    <source>
        <strain evidence="3 4">Ho45</strain>
    </source>
</reference>
<evidence type="ECO:0008006" key="5">
    <source>
        <dbReference type="Google" id="ProtNLM"/>
    </source>
</evidence>
<dbReference type="GO" id="GO:0000166">
    <property type="term" value="F:nucleotide binding"/>
    <property type="evidence" value="ECO:0007669"/>
    <property type="project" value="InterPro"/>
</dbReference>
<dbReference type="Pfam" id="PF01408">
    <property type="entry name" value="GFO_IDH_MocA"/>
    <property type="match status" value="1"/>
</dbReference>
<sequence length="434" mass="48680">MLGAAAATAPFITRNLFANTPSMRIRHAAVGVGHMGWQDLVQIAGCDNLDIVALCDVDEKFLAKAKEAHPNARVFRDWRKMLDAMGSQIDTINVSTPDHMHAAIAVSAMQRGIHAYVEKPLAHELHEVRRMAEIAREKKLVTQMGIQIHSNAHYRIAVKTLREGAIGKVREVHSWCYKTWGDDTPMPTRTDPVPAGLDWDCWLGVREARPYIGPDYYHPKNWRKRLDFGTGTLGDMACHIFDPVFKGLDLAAPISVRSEGPLSEHGNWALNARAIYTFAKTRYTAGDTMRLHWYDGTERPPAEVTSLIELDKLKDNKLPNNGSIFVGEKGALLLPHYSRLSLYPSVKFADFQLPRERGANHWKQFIDACRGNGKTTTHFDYAGPLTEAVLLGGIASRFPQTTLKWDSPALRFDLAAANRHVRRPYRKGWEVAGL</sequence>
<gene>
    <name evidence="3" type="ORF">CKA38_11090</name>
</gene>
<dbReference type="InterPro" id="IPR000683">
    <property type="entry name" value="Gfo/Idh/MocA-like_OxRdtase_N"/>
</dbReference>
<dbReference type="EMBL" id="CP023004">
    <property type="protein sequence ID" value="AWI10647.1"/>
    <property type="molecule type" value="Genomic_DNA"/>
</dbReference>
<feature type="domain" description="Gfo/Idh/MocA-like oxidoreductase N-terminal" evidence="1">
    <location>
        <begin position="26"/>
        <end position="145"/>
    </location>
</feature>
<dbReference type="KEGG" id="elut:CKA38_11090"/>
<protein>
    <recommendedName>
        <fullName evidence="5">Oxidoreductase</fullName>
    </recommendedName>
</protein>
<dbReference type="AlphaFoldDB" id="A0A2U8E712"/>
<dbReference type="Proteomes" id="UP000244896">
    <property type="component" value="Chromosome"/>
</dbReference>
<dbReference type="Gene3D" id="3.40.50.720">
    <property type="entry name" value="NAD(P)-binding Rossmann-like Domain"/>
    <property type="match status" value="1"/>
</dbReference>